<dbReference type="InterPro" id="IPR036390">
    <property type="entry name" value="WH_DNA-bd_sf"/>
</dbReference>
<dbReference type="STRING" id="683125.SAMN05660206_101446"/>
<organism evidence="1 2">
    <name type="scientific">Sphingobacterium wenxiniae</name>
    <dbReference type="NCBI Taxonomy" id="683125"/>
    <lineage>
        <taxon>Bacteria</taxon>
        <taxon>Pseudomonadati</taxon>
        <taxon>Bacteroidota</taxon>
        <taxon>Sphingobacteriia</taxon>
        <taxon>Sphingobacteriales</taxon>
        <taxon>Sphingobacteriaceae</taxon>
        <taxon>Sphingobacterium</taxon>
    </lineage>
</organism>
<dbReference type="EMBL" id="FOZZ01000001">
    <property type="protein sequence ID" value="SFS39126.1"/>
    <property type="molecule type" value="Genomic_DNA"/>
</dbReference>
<dbReference type="GO" id="GO:0003677">
    <property type="term" value="F:DNA binding"/>
    <property type="evidence" value="ECO:0007669"/>
    <property type="project" value="UniProtKB-KW"/>
</dbReference>
<dbReference type="SUPFAM" id="SSF46785">
    <property type="entry name" value="Winged helix' DNA-binding domain"/>
    <property type="match status" value="1"/>
</dbReference>
<keyword evidence="1" id="KW-0238">DNA-binding</keyword>
<dbReference type="AlphaFoldDB" id="A0A1I6PG21"/>
<dbReference type="PANTHER" id="PTHR33221:SF15">
    <property type="entry name" value="HTH-TYPE TRANSCRIPTIONAL REGULATOR YWGB-RELATED"/>
    <property type="match status" value="1"/>
</dbReference>
<dbReference type="InterPro" id="IPR036388">
    <property type="entry name" value="WH-like_DNA-bd_sf"/>
</dbReference>
<dbReference type="GO" id="GO:0005829">
    <property type="term" value="C:cytosol"/>
    <property type="evidence" value="ECO:0007669"/>
    <property type="project" value="TreeGrafter"/>
</dbReference>
<sequence length="148" mass="16755">MLQFDFYIFAPDMNNTRFATVVHILTLLARQPNRLLSSDWIAGSININPVIVRKELGNLQDRGWVISRKGKDGGSMLDVSPDRITLADIYQLVKNANILGKKNLDTNPKCSVGKDINDELEALFRDTDKLICSSLQQKTLQDFVKQFD</sequence>
<name>A0A1I6PG21_9SPHI</name>
<accession>A0A1I6PG21</accession>
<evidence type="ECO:0000313" key="2">
    <source>
        <dbReference type="Proteomes" id="UP000198785"/>
    </source>
</evidence>
<gene>
    <name evidence="1" type="ORF">SAMN05660206_101446</name>
</gene>
<dbReference type="InterPro" id="IPR000944">
    <property type="entry name" value="Tscrpt_reg_Rrf2"/>
</dbReference>
<proteinExistence type="predicted"/>
<protein>
    <submittedName>
        <fullName evidence="1">DNA-binding transcriptional regulator, IscR family</fullName>
    </submittedName>
</protein>
<dbReference type="PROSITE" id="PS51197">
    <property type="entry name" value="HTH_RRF2_2"/>
    <property type="match status" value="1"/>
</dbReference>
<keyword evidence="2" id="KW-1185">Reference proteome</keyword>
<dbReference type="GO" id="GO:0003700">
    <property type="term" value="F:DNA-binding transcription factor activity"/>
    <property type="evidence" value="ECO:0007669"/>
    <property type="project" value="TreeGrafter"/>
</dbReference>
<evidence type="ECO:0000313" key="1">
    <source>
        <dbReference type="EMBL" id="SFS39126.1"/>
    </source>
</evidence>
<dbReference type="PANTHER" id="PTHR33221">
    <property type="entry name" value="WINGED HELIX-TURN-HELIX TRANSCRIPTIONAL REGULATOR, RRF2 FAMILY"/>
    <property type="match status" value="1"/>
</dbReference>
<dbReference type="Proteomes" id="UP000198785">
    <property type="component" value="Unassembled WGS sequence"/>
</dbReference>
<dbReference type="Gene3D" id="1.10.10.10">
    <property type="entry name" value="Winged helix-like DNA-binding domain superfamily/Winged helix DNA-binding domain"/>
    <property type="match status" value="1"/>
</dbReference>
<reference evidence="1 2" key="1">
    <citation type="submission" date="2016-10" db="EMBL/GenBank/DDBJ databases">
        <authorList>
            <person name="de Groot N.N."/>
        </authorList>
    </citation>
    <scope>NUCLEOTIDE SEQUENCE [LARGE SCALE GENOMIC DNA]</scope>
    <source>
        <strain evidence="1 2">DSM 22789</strain>
    </source>
</reference>
<dbReference type="Pfam" id="PF02082">
    <property type="entry name" value="Rrf2"/>
    <property type="match status" value="1"/>
</dbReference>